<accession>A0A2K9LFV6</accession>
<organism evidence="2 3">
    <name type="scientific">Ketobacter alkanivorans</name>
    <dbReference type="NCBI Taxonomy" id="1917421"/>
    <lineage>
        <taxon>Bacteria</taxon>
        <taxon>Pseudomonadati</taxon>
        <taxon>Pseudomonadota</taxon>
        <taxon>Gammaproteobacteria</taxon>
        <taxon>Pseudomonadales</taxon>
        <taxon>Ketobacteraceae</taxon>
        <taxon>Ketobacter</taxon>
    </lineage>
</organism>
<feature type="domain" description="Transposase DDE" evidence="1">
    <location>
        <begin position="1"/>
        <end position="99"/>
    </location>
</feature>
<dbReference type="Pfam" id="PF13701">
    <property type="entry name" value="DDE_Tnp_1_4"/>
    <property type="match status" value="1"/>
</dbReference>
<keyword evidence="3" id="KW-1185">Reference proteome</keyword>
<sequence>MGNRIKEQQFLFSDRTSCHHWWPNQFRLLLSVMAYTLVYRLRRLALHGTELGSAQVNTVRTKLFKVAAVVVQNTRRINFMLQSRYPHRDQFEKALANLNSG</sequence>
<dbReference type="Proteomes" id="UP000235116">
    <property type="component" value="Chromosome"/>
</dbReference>
<proteinExistence type="predicted"/>
<reference evidence="3" key="1">
    <citation type="submission" date="2017-08" db="EMBL/GenBank/DDBJ databases">
        <title>Direct submision.</title>
        <authorList>
            <person name="Kim S.-J."/>
            <person name="Rhee S.-K."/>
        </authorList>
    </citation>
    <scope>NUCLEOTIDE SEQUENCE [LARGE SCALE GENOMIC DNA]</scope>
    <source>
        <strain evidence="3">GI5</strain>
    </source>
</reference>
<name>A0A2K9LFV6_9GAMM</name>
<evidence type="ECO:0000313" key="3">
    <source>
        <dbReference type="Proteomes" id="UP000235116"/>
    </source>
</evidence>
<dbReference type="EMBL" id="CP022684">
    <property type="protein sequence ID" value="AUM11051.1"/>
    <property type="molecule type" value="Genomic_DNA"/>
</dbReference>
<dbReference type="InterPro" id="IPR025668">
    <property type="entry name" value="Tnp_DDE_dom"/>
</dbReference>
<protein>
    <recommendedName>
        <fullName evidence="1">Transposase DDE domain-containing protein</fullName>
    </recommendedName>
</protein>
<evidence type="ECO:0000313" key="2">
    <source>
        <dbReference type="EMBL" id="AUM11051.1"/>
    </source>
</evidence>
<gene>
    <name evidence="2" type="ORF">Kalk_00730</name>
</gene>
<dbReference type="KEGG" id="kak:Kalk_00730"/>
<evidence type="ECO:0000259" key="1">
    <source>
        <dbReference type="Pfam" id="PF13701"/>
    </source>
</evidence>
<dbReference type="OrthoDB" id="8482126at2"/>
<dbReference type="AlphaFoldDB" id="A0A2K9LFV6"/>